<dbReference type="InterPro" id="IPR003812">
    <property type="entry name" value="Fido"/>
</dbReference>
<sequence length="263" mass="30755">MDNIEELNLQILPITLLSKFLGQLNNDLEKQFNKLKDSELDVANFSFYTSVSAVFSSKIEGEDIELDSYIKHKRFGAHFLPDYTRKIDDLYDTYIYAQQNKLNIKNVAKAHTLLTKHILQKAQQGRLRKGNMFVVTKDGKIEYVAVAPEKVEEELNKLHEDIAKLINCELTFNETFFFASLIHLVFVKIHPFEDGNGRTGRLLEKWFLSEKLGEKAWFIPSERNYYEQHQTYYHNLRKLGIEYEELDYSKALPFVQMLASSIN</sequence>
<dbReference type="Pfam" id="PF02661">
    <property type="entry name" value="Fic"/>
    <property type="match status" value="1"/>
</dbReference>
<dbReference type="EMBL" id="SWBO01000005">
    <property type="protein sequence ID" value="TKB99955.1"/>
    <property type="molecule type" value="Genomic_DNA"/>
</dbReference>
<feature type="domain" description="Fido" evidence="3">
    <location>
        <begin position="102"/>
        <end position="257"/>
    </location>
</feature>
<name>A0A4V5NXM7_9SPHI</name>
<dbReference type="GO" id="GO:0005524">
    <property type="term" value="F:ATP binding"/>
    <property type="evidence" value="ECO:0007669"/>
    <property type="project" value="UniProtKB-KW"/>
</dbReference>
<evidence type="ECO:0000313" key="4">
    <source>
        <dbReference type="EMBL" id="TKB99955.1"/>
    </source>
</evidence>
<dbReference type="InterPro" id="IPR040198">
    <property type="entry name" value="Fido_containing"/>
</dbReference>
<dbReference type="OrthoDB" id="9814400at2"/>
<dbReference type="AlphaFoldDB" id="A0A4V5NXM7"/>
<dbReference type="Proteomes" id="UP000310477">
    <property type="component" value="Unassembled WGS sequence"/>
</dbReference>
<feature type="binding site" evidence="2">
    <location>
        <begin position="194"/>
        <end position="201"/>
    </location>
    <ligand>
        <name>ATP</name>
        <dbReference type="ChEBI" id="CHEBI:30616"/>
    </ligand>
</feature>
<dbReference type="PANTHER" id="PTHR13504:SF38">
    <property type="entry name" value="FIDO DOMAIN-CONTAINING PROTEIN"/>
    <property type="match status" value="1"/>
</dbReference>
<comment type="caution">
    <text evidence="4">The sequence shown here is derived from an EMBL/GenBank/DDBJ whole genome shotgun (WGS) entry which is preliminary data.</text>
</comment>
<dbReference type="InterPro" id="IPR036597">
    <property type="entry name" value="Fido-like_dom_sf"/>
</dbReference>
<dbReference type="RefSeq" id="WP_136877119.1">
    <property type="nucleotide sequence ID" value="NZ_SWBO01000005.1"/>
</dbReference>
<evidence type="ECO:0000256" key="2">
    <source>
        <dbReference type="PIRSR" id="PIRSR640198-2"/>
    </source>
</evidence>
<dbReference type="Gene3D" id="1.10.3290.10">
    <property type="entry name" value="Fido-like domain"/>
    <property type="match status" value="1"/>
</dbReference>
<evidence type="ECO:0000256" key="1">
    <source>
        <dbReference type="PIRSR" id="PIRSR640198-1"/>
    </source>
</evidence>
<dbReference type="PROSITE" id="PS51459">
    <property type="entry name" value="FIDO"/>
    <property type="match status" value="1"/>
</dbReference>
<evidence type="ECO:0000259" key="3">
    <source>
        <dbReference type="PROSITE" id="PS51459"/>
    </source>
</evidence>
<keyword evidence="2" id="KW-0547">Nucleotide-binding</keyword>
<accession>A0A4V5NXM7</accession>
<gene>
    <name evidence="4" type="ORF">FA045_10970</name>
</gene>
<evidence type="ECO:0000313" key="5">
    <source>
        <dbReference type="Proteomes" id="UP000310477"/>
    </source>
</evidence>
<reference evidence="4 5" key="1">
    <citation type="submission" date="2019-04" db="EMBL/GenBank/DDBJ databases">
        <title>Pedobacter sp. AR-2-6 sp. nov., isolated from Arctic soil.</title>
        <authorList>
            <person name="Dahal R.H."/>
            <person name="Kim D.-U."/>
        </authorList>
    </citation>
    <scope>NUCLEOTIDE SEQUENCE [LARGE SCALE GENOMIC DNA]</scope>
    <source>
        <strain evidence="4 5">AR-2-6</strain>
    </source>
</reference>
<dbReference type="SUPFAM" id="SSF140931">
    <property type="entry name" value="Fic-like"/>
    <property type="match status" value="1"/>
</dbReference>
<protein>
    <recommendedName>
        <fullName evidence="3">Fido domain-containing protein</fullName>
    </recommendedName>
</protein>
<proteinExistence type="predicted"/>
<keyword evidence="2" id="KW-0067">ATP-binding</keyword>
<organism evidence="4 5">
    <name type="scientific">Pedobacter cryotolerans</name>
    <dbReference type="NCBI Taxonomy" id="2571270"/>
    <lineage>
        <taxon>Bacteria</taxon>
        <taxon>Pseudomonadati</taxon>
        <taxon>Bacteroidota</taxon>
        <taxon>Sphingobacteriia</taxon>
        <taxon>Sphingobacteriales</taxon>
        <taxon>Sphingobacteriaceae</taxon>
        <taxon>Pedobacter</taxon>
    </lineage>
</organism>
<feature type="active site" evidence="1">
    <location>
        <position position="190"/>
    </location>
</feature>
<keyword evidence="5" id="KW-1185">Reference proteome</keyword>
<dbReference type="PANTHER" id="PTHR13504">
    <property type="entry name" value="FIDO DOMAIN-CONTAINING PROTEIN DDB_G0283145"/>
    <property type="match status" value="1"/>
</dbReference>